<keyword evidence="3" id="KW-0862">Zinc</keyword>
<reference evidence="7" key="1">
    <citation type="submission" date="2022-07" db="EMBL/GenBank/DDBJ databases">
        <authorList>
            <person name="Li W.-J."/>
            <person name="Deng Q.-Q."/>
        </authorList>
    </citation>
    <scope>NUCLEOTIDE SEQUENCE</scope>
    <source>
        <strain evidence="7">SYSU M60031</strain>
    </source>
</reference>
<keyword evidence="1" id="KW-0479">Metal-binding</keyword>
<dbReference type="EMBL" id="JANCLT010000001">
    <property type="protein sequence ID" value="MCP8967590.1"/>
    <property type="molecule type" value="Genomic_DNA"/>
</dbReference>
<dbReference type="PANTHER" id="PTHR33823">
    <property type="entry name" value="RNA POLYMERASE-BINDING TRANSCRIPTION FACTOR DKSA-RELATED"/>
    <property type="match status" value="1"/>
</dbReference>
<feature type="zinc finger region" description="dksA C4-type" evidence="4">
    <location>
        <begin position="92"/>
        <end position="116"/>
    </location>
</feature>
<dbReference type="SUPFAM" id="SSF109635">
    <property type="entry name" value="DnaK suppressor protein DksA, alpha-hairpin domain"/>
    <property type="match status" value="1"/>
</dbReference>
<dbReference type="PROSITE" id="PS51128">
    <property type="entry name" value="ZF_DKSA_2"/>
    <property type="match status" value="1"/>
</dbReference>
<dbReference type="PANTHER" id="PTHR33823:SF4">
    <property type="entry name" value="GENERAL STRESS PROTEIN 16O"/>
    <property type="match status" value="1"/>
</dbReference>
<keyword evidence="8" id="KW-1185">Reference proteome</keyword>
<accession>A0AA41X772</accession>
<dbReference type="Pfam" id="PF01258">
    <property type="entry name" value="zf-dskA_traR"/>
    <property type="match status" value="1"/>
</dbReference>
<dbReference type="InterPro" id="IPR037187">
    <property type="entry name" value="DnaK_N"/>
</dbReference>
<evidence type="ECO:0000313" key="8">
    <source>
        <dbReference type="Proteomes" id="UP001156102"/>
    </source>
</evidence>
<dbReference type="AlphaFoldDB" id="A0AA41X772"/>
<evidence type="ECO:0000256" key="2">
    <source>
        <dbReference type="ARBA" id="ARBA00022771"/>
    </source>
</evidence>
<evidence type="ECO:0000256" key="1">
    <source>
        <dbReference type="ARBA" id="ARBA00022723"/>
    </source>
</evidence>
<dbReference type="GO" id="GO:0008270">
    <property type="term" value="F:zinc ion binding"/>
    <property type="evidence" value="ECO:0007669"/>
    <property type="project" value="UniProtKB-KW"/>
</dbReference>
<evidence type="ECO:0000256" key="5">
    <source>
        <dbReference type="SAM" id="MobiDB-lite"/>
    </source>
</evidence>
<evidence type="ECO:0000313" key="7">
    <source>
        <dbReference type="EMBL" id="MCP8967590.1"/>
    </source>
</evidence>
<sequence>MLSQQQLEHFKAMLLKDKQELEQSIETHQNGTRDGEQDSTSELSMYDNHPADLATELYEREKDFGIIEFREKHLADVNHALERIENGTYGICEVCGEEIPLERLEALPTATTLVEHTHNKLNMDVHPVEEEVYSAPFGKHDMDNQHENVAYDAEDSWQDVANYGTSETPSDMDRRNSKHYNSMYIESGDPQGYVEPFENFIGTDIYGNNPKVYPGDDHELYEDMIDDYEERAYRGDLPENGYYPRR</sequence>
<dbReference type="InterPro" id="IPR014240">
    <property type="entry name" value="YteA"/>
</dbReference>
<feature type="domain" description="Zinc finger DksA/TraR C4-type" evidence="6">
    <location>
        <begin position="87"/>
        <end position="111"/>
    </location>
</feature>
<organism evidence="7 8">
    <name type="scientific">Ectobacillus ponti</name>
    <dbReference type="NCBI Taxonomy" id="2961894"/>
    <lineage>
        <taxon>Bacteria</taxon>
        <taxon>Bacillati</taxon>
        <taxon>Bacillota</taxon>
        <taxon>Bacilli</taxon>
        <taxon>Bacillales</taxon>
        <taxon>Bacillaceae</taxon>
        <taxon>Ectobacillus</taxon>
    </lineage>
</organism>
<evidence type="ECO:0000256" key="3">
    <source>
        <dbReference type="ARBA" id="ARBA00022833"/>
    </source>
</evidence>
<keyword evidence="2" id="KW-0863">Zinc-finger</keyword>
<dbReference type="Proteomes" id="UP001156102">
    <property type="component" value="Unassembled WGS sequence"/>
</dbReference>
<evidence type="ECO:0000259" key="6">
    <source>
        <dbReference type="Pfam" id="PF01258"/>
    </source>
</evidence>
<dbReference type="InterPro" id="IPR000962">
    <property type="entry name" value="Znf_DskA_TraR"/>
</dbReference>
<proteinExistence type="predicted"/>
<feature type="region of interest" description="Disordered" evidence="5">
    <location>
        <begin position="26"/>
        <end position="45"/>
    </location>
</feature>
<comment type="caution">
    <text evidence="7">The sequence shown here is derived from an EMBL/GenBank/DDBJ whole genome shotgun (WGS) entry which is preliminary data.</text>
</comment>
<name>A0AA41X772_9BACI</name>
<protein>
    <submittedName>
        <fullName evidence="7">YteA family sporulation protein</fullName>
    </submittedName>
</protein>
<dbReference type="NCBIfam" id="TIGR02890">
    <property type="entry name" value="bacill_yteA"/>
    <property type="match status" value="1"/>
</dbReference>
<gene>
    <name evidence="7" type="ORF">NK662_03405</name>
</gene>
<evidence type="ECO:0000256" key="4">
    <source>
        <dbReference type="PROSITE-ProRule" id="PRU00510"/>
    </source>
</evidence>
<dbReference type="Gene3D" id="1.20.120.910">
    <property type="entry name" value="DksA, coiled-coil domain"/>
    <property type="match status" value="1"/>
</dbReference>
<dbReference type="SUPFAM" id="SSF57716">
    <property type="entry name" value="Glucocorticoid receptor-like (DNA-binding domain)"/>
    <property type="match status" value="1"/>
</dbReference>
<dbReference type="RefSeq" id="WP_254757457.1">
    <property type="nucleotide sequence ID" value="NZ_JANCLT010000001.1"/>
</dbReference>